<dbReference type="EMBL" id="WNKS01000002">
    <property type="protein sequence ID" value="MTV30010.1"/>
    <property type="molecule type" value="Genomic_DNA"/>
</dbReference>
<organism evidence="1 2">
    <name type="scientific">Rhodoblastus acidophilus</name>
    <name type="common">Rhodopseudomonas acidophila</name>
    <dbReference type="NCBI Taxonomy" id="1074"/>
    <lineage>
        <taxon>Bacteria</taxon>
        <taxon>Pseudomonadati</taxon>
        <taxon>Pseudomonadota</taxon>
        <taxon>Alphaproteobacteria</taxon>
        <taxon>Hyphomicrobiales</taxon>
        <taxon>Rhodoblastaceae</taxon>
        <taxon>Rhodoblastus</taxon>
    </lineage>
</organism>
<reference evidence="1 2" key="1">
    <citation type="submission" date="2019-11" db="EMBL/GenBank/DDBJ databases">
        <title>Whole-genome sequence of a Rhodoblastus acidophilus DSM 142.</title>
        <authorList>
            <person name="Kyndt J.A."/>
            <person name="Meyer T.E."/>
        </authorList>
    </citation>
    <scope>NUCLEOTIDE SEQUENCE [LARGE SCALE GENOMIC DNA]</scope>
    <source>
        <strain evidence="1 2">DSM 142</strain>
    </source>
</reference>
<comment type="caution">
    <text evidence="1">The sequence shown here is derived from an EMBL/GenBank/DDBJ whole genome shotgun (WGS) entry which is preliminary data.</text>
</comment>
<protein>
    <submittedName>
        <fullName evidence="1">Uncharacterized protein</fullName>
    </submittedName>
</protein>
<dbReference type="RefSeq" id="WP_155444672.1">
    <property type="nucleotide sequence ID" value="NZ_JAOQNR010000002.1"/>
</dbReference>
<gene>
    <name evidence="1" type="ORF">GJ654_03270</name>
</gene>
<name>A0A6N8DHV9_RHOAC</name>
<dbReference type="AlphaFoldDB" id="A0A6N8DHV9"/>
<dbReference type="Proteomes" id="UP000439113">
    <property type="component" value="Unassembled WGS sequence"/>
</dbReference>
<evidence type="ECO:0000313" key="2">
    <source>
        <dbReference type="Proteomes" id="UP000439113"/>
    </source>
</evidence>
<accession>A0A6N8DHV9</accession>
<dbReference type="OrthoDB" id="893065at2"/>
<proteinExistence type="predicted"/>
<evidence type="ECO:0000313" key="1">
    <source>
        <dbReference type="EMBL" id="MTV30010.1"/>
    </source>
</evidence>
<sequence>MPPADADFGFVIDFKKGSGNPRRVFDAASALIDAFESFDKAISVSVDSKIEPLMLLEDVESGSLKVWLKNILSRVDDAALKDLDWKKQVGHYLVKAKYLALEYLDDDKSARPRLEDLKSAMLRMAKDTDIQHLPTYAPVHEGRLLASLDKIQKAKSELEYGDRLYIDLDDKEFEVDINSTWIPSDAVAGVEMDSVEKHNDVEMILKIRKPDLIKDTMWQFSYGRNNISAAIKDESWLIDFHSRKIPIFPGDALECIVRVTSFYSEDGKLTEQKMEVIKVLSVIPGQGPQAQFAF</sequence>